<comment type="subcellular location">
    <subcellularLocation>
        <location evidence="1">Nucleus</location>
    </subcellularLocation>
</comment>
<dbReference type="PANTHER" id="PTHR12135:SF0">
    <property type="entry name" value="DNA REPAIR PROTEIN COMPLEMENTING XP-C CELLS"/>
    <property type="match status" value="1"/>
</dbReference>
<dbReference type="Gene3D" id="3.30.60.290">
    <property type="entry name" value="Rad4, beta-hairpin domain BHD2"/>
    <property type="match status" value="1"/>
</dbReference>
<dbReference type="InterPro" id="IPR004583">
    <property type="entry name" value="DNA_repair_Rad4"/>
</dbReference>
<dbReference type="SMART" id="SM01032">
    <property type="entry name" value="BHD_3"/>
    <property type="match status" value="1"/>
</dbReference>
<proteinExistence type="inferred from homology"/>
<keyword evidence="3" id="KW-0227">DNA damage</keyword>
<dbReference type="InterPro" id="IPR036985">
    <property type="entry name" value="Transglutaminase-like_sf"/>
</dbReference>
<feature type="compositionally biased region" description="Basic and acidic residues" evidence="6">
    <location>
        <begin position="332"/>
        <end position="343"/>
    </location>
</feature>
<feature type="domain" description="Rad4 beta-hairpin" evidence="9">
    <location>
        <begin position="624"/>
        <end position="698"/>
    </location>
</feature>
<name>A0A9W9EY07_9EURO</name>
<dbReference type="GO" id="GO:0006289">
    <property type="term" value="P:nucleotide-excision repair"/>
    <property type="evidence" value="ECO:0007669"/>
    <property type="project" value="InterPro"/>
</dbReference>
<dbReference type="Pfam" id="PF03835">
    <property type="entry name" value="Rad4"/>
    <property type="match status" value="1"/>
</dbReference>
<comment type="caution">
    <text evidence="10">The sequence shown here is derived from an EMBL/GenBank/DDBJ whole genome shotgun (WGS) entry which is preliminary data.</text>
</comment>
<dbReference type="GO" id="GO:0003697">
    <property type="term" value="F:single-stranded DNA binding"/>
    <property type="evidence" value="ECO:0007669"/>
    <property type="project" value="TreeGrafter"/>
</dbReference>
<dbReference type="SMART" id="SM01030">
    <property type="entry name" value="BHD_1"/>
    <property type="match status" value="1"/>
</dbReference>
<dbReference type="InterPro" id="IPR038765">
    <property type="entry name" value="Papain-like_cys_pep_sf"/>
</dbReference>
<keyword evidence="4" id="KW-0234">DNA repair</keyword>
<dbReference type="AlphaFoldDB" id="A0A9W9EY07"/>
<dbReference type="GO" id="GO:0005737">
    <property type="term" value="C:cytoplasm"/>
    <property type="evidence" value="ECO:0007669"/>
    <property type="project" value="TreeGrafter"/>
</dbReference>
<evidence type="ECO:0000256" key="3">
    <source>
        <dbReference type="ARBA" id="ARBA00022763"/>
    </source>
</evidence>
<keyword evidence="11" id="KW-1185">Reference proteome</keyword>
<dbReference type="EMBL" id="JAPQKI010000009">
    <property type="protein sequence ID" value="KAJ5089935.1"/>
    <property type="molecule type" value="Genomic_DNA"/>
</dbReference>
<sequence>MERYSLDHSVRKGASRRRRRSNSKATEDDQIPEVYRQMLEEAEARDPGQFNADRPIKRRRVSHSDDPHLASSPLKSASGGPEKDAGRKIQTVYDSADSDESDVEWEDVDISHPTPGPSNVMLETALPENLEITLHAPELRKKTVQKRQPVTAAERRIRLDIHKAHLLCLLGHIHIRNRWCNDEEVQEFLKQILPKQIKTLLHPDESKPQFIRSTTFVDGLNQAGERFNQIFTVTKPGLKRAHWAETPSQLKKKLESIMSGAEVFLSKEDFRSQAKTMQGSQDFGAQLFCALLRSVAVEARLVCSLQVLPFSGTFQDTTPSKKSPEYTVISSDSHETSTDERKGSGSPSLPRSRRLGRPEFKPRPAQSKMRKDPGPFIRESSYPIFWVEAFNEAMQRWVSIDPMVTKTIGKPNKLEPPASDLFNIMNYVVGFDGDSTAKDITQRYAKAFNAKTRKLRVESTPGGERWWKNALEHYAKPLPEDRDALETSELTAQTAREPIPRNIQDFKDHPIYALERHLRHREVIFPKRVIGHVGLSKTTPNSHKSDPIYRRTDVHTVRSAGKWYMLGKNVKTGEQPLKHIVAKRPKSAIAFDSDDEATAAQDTALYAEFQTETYRPPPVVDGRLTKNPFGNVDVYVPSMVPPGAVHIKEPDAARAARILGVDYADAVTRFDFKGRQGTAVTKGIVIAIEYQEALEEVLRGLADDRQQAAFEARSAEAIRLWRLFLVKLRIAERVKEYAGEDERADSQLASDTGMGEDEAGGGFFLEPHQFKLSPPSSFNRNNKYESTMVTNDHEDEAPGGGFVPDEDALEDGQAGLADLSAQDNDDREGGFISDEARQDDRAAISLSTTNAPSSPESARKTRPSKASRYELIVVPKKPVPEPVGSVMQSSKSRDLEGTSAQDPISVDSSTNADSKSVSLELVSRPPSAGPQVPNSPAPEDSDSVISKGSRMTEDPDDEDAIPLWLMSDEE</sequence>
<evidence type="ECO:0000256" key="4">
    <source>
        <dbReference type="ARBA" id="ARBA00023204"/>
    </source>
</evidence>
<reference evidence="10" key="1">
    <citation type="submission" date="2022-11" db="EMBL/GenBank/DDBJ databases">
        <authorList>
            <person name="Petersen C."/>
        </authorList>
    </citation>
    <scope>NUCLEOTIDE SEQUENCE</scope>
    <source>
        <strain evidence="10">IBT 30761</strain>
    </source>
</reference>
<evidence type="ECO:0000256" key="2">
    <source>
        <dbReference type="ARBA" id="ARBA00009525"/>
    </source>
</evidence>
<dbReference type="GO" id="GO:0071942">
    <property type="term" value="C:XPC complex"/>
    <property type="evidence" value="ECO:0007669"/>
    <property type="project" value="TreeGrafter"/>
</dbReference>
<feature type="compositionally biased region" description="Polar residues" evidence="6">
    <location>
        <begin position="774"/>
        <end position="783"/>
    </location>
</feature>
<feature type="compositionally biased region" description="Basic and acidic residues" evidence="6">
    <location>
        <begin position="1"/>
        <end position="10"/>
    </location>
</feature>
<dbReference type="PANTHER" id="PTHR12135">
    <property type="entry name" value="DNA REPAIR PROTEIN XP-C / RAD4"/>
    <property type="match status" value="1"/>
</dbReference>
<evidence type="ECO:0000256" key="6">
    <source>
        <dbReference type="SAM" id="MobiDB-lite"/>
    </source>
</evidence>
<dbReference type="RefSeq" id="XP_056471917.1">
    <property type="nucleotide sequence ID" value="XM_056621111.1"/>
</dbReference>
<dbReference type="Pfam" id="PF10404">
    <property type="entry name" value="BHD_2"/>
    <property type="match status" value="1"/>
</dbReference>
<accession>A0A9W9EY07</accession>
<evidence type="ECO:0000259" key="9">
    <source>
        <dbReference type="SMART" id="SM01032"/>
    </source>
</evidence>
<evidence type="ECO:0000259" key="8">
    <source>
        <dbReference type="SMART" id="SM01031"/>
    </source>
</evidence>
<organism evidence="10 11">
    <name type="scientific">Penicillium argentinense</name>
    <dbReference type="NCBI Taxonomy" id="1131581"/>
    <lineage>
        <taxon>Eukaryota</taxon>
        <taxon>Fungi</taxon>
        <taxon>Dikarya</taxon>
        <taxon>Ascomycota</taxon>
        <taxon>Pezizomycotina</taxon>
        <taxon>Eurotiomycetes</taxon>
        <taxon>Eurotiomycetidae</taxon>
        <taxon>Eurotiales</taxon>
        <taxon>Aspergillaceae</taxon>
        <taxon>Penicillium</taxon>
    </lineage>
</organism>
<feature type="region of interest" description="Disordered" evidence="6">
    <location>
        <begin position="314"/>
        <end position="375"/>
    </location>
</feature>
<protein>
    <recommendedName>
        <fullName evidence="12">DNA repair protein rhp41</fullName>
    </recommendedName>
</protein>
<evidence type="ECO:0000313" key="10">
    <source>
        <dbReference type="EMBL" id="KAJ5089935.1"/>
    </source>
</evidence>
<keyword evidence="5" id="KW-0539">Nucleus</keyword>
<dbReference type="Proteomes" id="UP001149074">
    <property type="component" value="Unassembled WGS sequence"/>
</dbReference>
<feature type="domain" description="Rad4 beta-hairpin" evidence="7">
    <location>
        <begin position="495"/>
        <end position="555"/>
    </location>
</feature>
<gene>
    <name evidence="10" type="ORF">N7532_008619</name>
</gene>
<dbReference type="Gene3D" id="3.30.70.2460">
    <property type="entry name" value="Rad4, beta-hairpin domain BHD3"/>
    <property type="match status" value="1"/>
</dbReference>
<dbReference type="InterPro" id="IPR018325">
    <property type="entry name" value="Rad4/PNGase_transGLS-fold"/>
</dbReference>
<dbReference type="Gene3D" id="2.20.20.110">
    <property type="entry name" value="Rad4, beta-hairpin domain BHD1"/>
    <property type="match status" value="1"/>
</dbReference>
<feature type="region of interest" description="Disordered" evidence="6">
    <location>
        <begin position="739"/>
        <end position="783"/>
    </location>
</feature>
<reference evidence="10" key="2">
    <citation type="journal article" date="2023" name="IMA Fungus">
        <title>Comparative genomic study of the Penicillium genus elucidates a diverse pangenome and 15 lateral gene transfer events.</title>
        <authorList>
            <person name="Petersen C."/>
            <person name="Sorensen T."/>
            <person name="Nielsen M.R."/>
            <person name="Sondergaard T.E."/>
            <person name="Sorensen J.L."/>
            <person name="Fitzpatrick D.A."/>
            <person name="Frisvad J.C."/>
            <person name="Nielsen K.L."/>
        </authorList>
    </citation>
    <scope>NUCLEOTIDE SEQUENCE</scope>
    <source>
        <strain evidence="10">IBT 30761</strain>
    </source>
</reference>
<dbReference type="Gene3D" id="3.90.260.10">
    <property type="entry name" value="Transglutaminase-like"/>
    <property type="match status" value="1"/>
</dbReference>
<dbReference type="SMART" id="SM01031">
    <property type="entry name" value="BHD_2"/>
    <property type="match status" value="1"/>
</dbReference>
<evidence type="ECO:0000256" key="5">
    <source>
        <dbReference type="ARBA" id="ARBA00023242"/>
    </source>
</evidence>
<evidence type="ECO:0000313" key="11">
    <source>
        <dbReference type="Proteomes" id="UP001149074"/>
    </source>
</evidence>
<dbReference type="InterPro" id="IPR018326">
    <property type="entry name" value="Rad4_beta-hairpin_dom1"/>
</dbReference>
<dbReference type="InterPro" id="IPR018328">
    <property type="entry name" value="Rad4_beta-hairpin_dom3"/>
</dbReference>
<feature type="compositionally biased region" description="Polar residues" evidence="6">
    <location>
        <begin position="845"/>
        <end position="856"/>
    </location>
</feature>
<feature type="region of interest" description="Disordered" evidence="6">
    <location>
        <begin position="818"/>
        <end position="970"/>
    </location>
</feature>
<dbReference type="GO" id="GO:0000111">
    <property type="term" value="C:nucleotide-excision repair factor 2 complex"/>
    <property type="evidence" value="ECO:0007669"/>
    <property type="project" value="TreeGrafter"/>
</dbReference>
<dbReference type="SUPFAM" id="SSF54001">
    <property type="entry name" value="Cysteine proteinases"/>
    <property type="match status" value="1"/>
</dbReference>
<dbReference type="Pfam" id="PF10403">
    <property type="entry name" value="BHD_1"/>
    <property type="match status" value="1"/>
</dbReference>
<feature type="compositionally biased region" description="Polar residues" evidence="6">
    <location>
        <begin position="898"/>
        <end position="917"/>
    </location>
</feature>
<feature type="compositionally biased region" description="Acidic residues" evidence="6">
    <location>
        <begin position="96"/>
        <end position="108"/>
    </location>
</feature>
<feature type="region of interest" description="Disordered" evidence="6">
    <location>
        <begin position="1"/>
        <end position="118"/>
    </location>
</feature>
<evidence type="ECO:0008006" key="12">
    <source>
        <dbReference type="Google" id="ProtNLM"/>
    </source>
</evidence>
<dbReference type="GO" id="GO:0006298">
    <property type="term" value="P:mismatch repair"/>
    <property type="evidence" value="ECO:0007669"/>
    <property type="project" value="TreeGrafter"/>
</dbReference>
<evidence type="ECO:0000256" key="1">
    <source>
        <dbReference type="ARBA" id="ARBA00004123"/>
    </source>
</evidence>
<evidence type="ECO:0000259" key="7">
    <source>
        <dbReference type="SMART" id="SM01030"/>
    </source>
</evidence>
<feature type="domain" description="Rad4 beta-hairpin" evidence="8">
    <location>
        <begin position="557"/>
        <end position="617"/>
    </location>
</feature>
<feature type="compositionally biased region" description="Basic residues" evidence="6">
    <location>
        <begin position="11"/>
        <end position="22"/>
    </location>
</feature>
<dbReference type="InterPro" id="IPR018327">
    <property type="entry name" value="BHD_2"/>
</dbReference>
<dbReference type="Pfam" id="PF10405">
    <property type="entry name" value="BHD_3"/>
    <property type="match status" value="1"/>
</dbReference>
<dbReference type="InterPro" id="IPR042488">
    <property type="entry name" value="Rad4_BHD3_sf"/>
</dbReference>
<dbReference type="OrthoDB" id="300780at2759"/>
<dbReference type="GO" id="GO:0003684">
    <property type="term" value="F:damaged DNA binding"/>
    <property type="evidence" value="ECO:0007669"/>
    <property type="project" value="InterPro"/>
</dbReference>
<dbReference type="FunFam" id="3.30.70.2460:FF:000001">
    <property type="entry name" value="DNA repair protein Rad4 family"/>
    <property type="match status" value="1"/>
</dbReference>
<dbReference type="GeneID" id="81360090"/>
<comment type="similarity">
    <text evidence="2">Belongs to the XPC family.</text>
</comment>